<dbReference type="InterPro" id="IPR001853">
    <property type="entry name" value="DSBA-like_thioredoxin_dom"/>
</dbReference>
<dbReference type="OrthoDB" id="5244108at2"/>
<evidence type="ECO:0000259" key="3">
    <source>
        <dbReference type="Pfam" id="PF01323"/>
    </source>
</evidence>
<reference evidence="4 5" key="1">
    <citation type="submission" date="2018-08" db="EMBL/GenBank/DDBJ databases">
        <title>Thalassotalea euphylliae genome.</title>
        <authorList>
            <person name="Summers S."/>
            <person name="Rice S.A."/>
            <person name="Freckelton M.L."/>
            <person name="Nedved B.T."/>
            <person name="Hadfield M.G."/>
        </authorList>
    </citation>
    <scope>NUCLEOTIDE SEQUENCE [LARGE SCALE GENOMIC DNA]</scope>
    <source>
        <strain evidence="4 5">H1</strain>
    </source>
</reference>
<dbReference type="PIRSF" id="PIRSF006386">
    <property type="entry name" value="HCCAis_GSTk"/>
    <property type="match status" value="1"/>
</dbReference>
<evidence type="ECO:0000256" key="1">
    <source>
        <dbReference type="PIRNR" id="PIRNR006386"/>
    </source>
</evidence>
<dbReference type="InterPro" id="IPR036249">
    <property type="entry name" value="Thioredoxin-like_sf"/>
</dbReference>
<dbReference type="GO" id="GO:0004602">
    <property type="term" value="F:glutathione peroxidase activity"/>
    <property type="evidence" value="ECO:0007669"/>
    <property type="project" value="TreeGrafter"/>
</dbReference>
<dbReference type="SUPFAM" id="SSF52833">
    <property type="entry name" value="Thioredoxin-like"/>
    <property type="match status" value="1"/>
</dbReference>
<dbReference type="EC" id="5.99.1.4" evidence="1"/>
<dbReference type="GO" id="GO:0006749">
    <property type="term" value="P:glutathione metabolic process"/>
    <property type="evidence" value="ECO:0007669"/>
    <property type="project" value="TreeGrafter"/>
</dbReference>
<dbReference type="EMBL" id="QUOU01000001">
    <property type="protein sequence ID" value="REL25518.1"/>
    <property type="molecule type" value="Genomic_DNA"/>
</dbReference>
<dbReference type="InterPro" id="IPR044087">
    <property type="entry name" value="NahD-like"/>
</dbReference>
<sequence>MTTNVEFHFDFGSPNAYLAHLLVQELAQKKAVTFDYTPVLLGGIFKATGNTSPFLANQKIKNKFAYMQAELRRFLTRYQLADKFKLNPHFPVNTLMIMRGAIAAQSLGEEVFQKYVNTMFDGMWRQGLKMDDAQVLVEVLSAADLPADEIMTLCQSDEIKQKLAANTQYSVDKGSFGAPSFYIEDELFFGKETVAEIAERLS</sequence>
<comment type="caution">
    <text evidence="4">The sequence shown here is derived from an EMBL/GenBank/DDBJ whole genome shotgun (WGS) entry which is preliminary data.</text>
</comment>
<keyword evidence="1 4" id="KW-0413">Isomerase</keyword>
<dbReference type="PANTHER" id="PTHR42943:SF2">
    <property type="entry name" value="GLUTATHIONE S-TRANSFERASE KAPPA 1"/>
    <property type="match status" value="1"/>
</dbReference>
<feature type="domain" description="DSBA-like thioredoxin" evidence="3">
    <location>
        <begin position="5"/>
        <end position="201"/>
    </location>
</feature>
<accession>A0A3E0TM01</accession>
<proteinExistence type="inferred from homology"/>
<feature type="active site" description="Nucleophile" evidence="2">
    <location>
        <position position="13"/>
    </location>
</feature>
<dbReference type="Gene3D" id="3.40.30.10">
    <property type="entry name" value="Glutaredoxin"/>
    <property type="match status" value="1"/>
</dbReference>
<dbReference type="PANTHER" id="PTHR42943">
    <property type="entry name" value="GLUTATHIONE S-TRANSFERASE KAPPA"/>
    <property type="match status" value="1"/>
</dbReference>
<dbReference type="InterPro" id="IPR051924">
    <property type="entry name" value="GST_Kappa/NadH"/>
</dbReference>
<dbReference type="GO" id="GO:0004364">
    <property type="term" value="F:glutathione transferase activity"/>
    <property type="evidence" value="ECO:0007669"/>
    <property type="project" value="TreeGrafter"/>
</dbReference>
<dbReference type="InterPro" id="IPR014440">
    <property type="entry name" value="HCCAis_GSTk"/>
</dbReference>
<protein>
    <recommendedName>
        <fullName evidence="1">2-hydroxychromene-2-carboxylate isomerase</fullName>
        <ecNumber evidence="1">5.99.1.4</ecNumber>
    </recommendedName>
</protein>
<comment type="catalytic activity">
    <reaction evidence="1">
        <text>2-hydroxychromene-2-carboxylate = (3E)-4-(2-hydroxyphenyl)-2-oxobut-3-enoate</text>
        <dbReference type="Rhea" id="RHEA:27401"/>
        <dbReference type="ChEBI" id="CHEBI:59350"/>
        <dbReference type="ChEBI" id="CHEBI:59353"/>
        <dbReference type="EC" id="5.99.1.4"/>
    </reaction>
</comment>
<comment type="similarity">
    <text evidence="1">Belongs to the GST superfamily. NadH family.</text>
</comment>
<dbReference type="GO" id="GO:1901170">
    <property type="term" value="P:naphthalene catabolic process"/>
    <property type="evidence" value="ECO:0007669"/>
    <property type="project" value="InterPro"/>
</dbReference>
<dbReference type="RefSeq" id="WP_116006649.1">
    <property type="nucleotide sequence ID" value="NZ_QUOU01000001.1"/>
</dbReference>
<gene>
    <name evidence="4" type="ORF">DXX93_02445</name>
</gene>
<dbReference type="GO" id="GO:0018845">
    <property type="term" value="F:2-hydroxychromene-2-carboxylate isomerase activity"/>
    <property type="evidence" value="ECO:0007669"/>
    <property type="project" value="UniProtKB-UniRule"/>
</dbReference>
<evidence type="ECO:0000256" key="2">
    <source>
        <dbReference type="PIRSR" id="PIRSR006386-1"/>
    </source>
</evidence>
<organism evidence="4 5">
    <name type="scientific">Thalassotalea euphylliae</name>
    <dbReference type="NCBI Taxonomy" id="1655234"/>
    <lineage>
        <taxon>Bacteria</taxon>
        <taxon>Pseudomonadati</taxon>
        <taxon>Pseudomonadota</taxon>
        <taxon>Gammaproteobacteria</taxon>
        <taxon>Alteromonadales</taxon>
        <taxon>Colwelliaceae</taxon>
        <taxon>Thalassotalea</taxon>
    </lineage>
</organism>
<evidence type="ECO:0000313" key="4">
    <source>
        <dbReference type="EMBL" id="REL25518.1"/>
    </source>
</evidence>
<dbReference type="CDD" id="cd03022">
    <property type="entry name" value="DsbA_HCCA_Iso"/>
    <property type="match status" value="1"/>
</dbReference>
<name>A0A3E0TM01_9GAMM</name>
<dbReference type="Proteomes" id="UP000256478">
    <property type="component" value="Unassembled WGS sequence"/>
</dbReference>
<evidence type="ECO:0000313" key="5">
    <source>
        <dbReference type="Proteomes" id="UP000256478"/>
    </source>
</evidence>
<dbReference type="AlphaFoldDB" id="A0A3E0TM01"/>
<dbReference type="Pfam" id="PF01323">
    <property type="entry name" value="DSBA"/>
    <property type="match status" value="1"/>
</dbReference>